<comment type="caution">
    <text evidence="1">The sequence shown here is derived from an EMBL/GenBank/DDBJ whole genome shotgun (WGS) entry which is preliminary data.</text>
</comment>
<sequence length="249" mass="28012">MLFDYDHPAAWPTDVVALLDEHRPTLEDWVTERRFASPYEYDEIIGELGETLRPHEIMAWHNTRLTAREAADILSAGMHLPSVETLIRRIDSALAEGAISPAVAEGFKRRHQADSPTRVGRIWFLFTRPHNDDGIEDFLRFWGGEALYAAIDRDPDLGPALRSVGVPSVVEAAIPIRNFTDSLGFESHIAKQFCAWRAGRSYNGVPHDRLLVPLGPAHVRRIVTCNDPSFVGLTGCDRYFEPLGLTEER</sequence>
<dbReference type="RefSeq" id="WP_184005364.1">
    <property type="nucleotide sequence ID" value="NZ_BAABIF010000011.1"/>
</dbReference>
<accession>A0A840Z2M4</accession>
<proteinExistence type="predicted"/>
<reference evidence="1 2" key="1">
    <citation type="submission" date="2020-08" db="EMBL/GenBank/DDBJ databases">
        <title>Genomic Encyclopedia of Type Strains, Phase IV (KMG-IV): sequencing the most valuable type-strain genomes for metagenomic binning, comparative biology and taxonomic classification.</title>
        <authorList>
            <person name="Goeker M."/>
        </authorList>
    </citation>
    <scope>NUCLEOTIDE SEQUENCE [LARGE SCALE GENOMIC DNA]</scope>
    <source>
        <strain evidence="1 2">DSM 27203</strain>
    </source>
</reference>
<keyword evidence="2" id="KW-1185">Reference proteome</keyword>
<name>A0A840Z2M4_9SPHN</name>
<organism evidence="1 2">
    <name type="scientific">Stakelama sediminis</name>
    <dbReference type="NCBI Taxonomy" id="463200"/>
    <lineage>
        <taxon>Bacteria</taxon>
        <taxon>Pseudomonadati</taxon>
        <taxon>Pseudomonadota</taxon>
        <taxon>Alphaproteobacteria</taxon>
        <taxon>Sphingomonadales</taxon>
        <taxon>Sphingomonadaceae</taxon>
        <taxon>Stakelama</taxon>
    </lineage>
</organism>
<gene>
    <name evidence="1" type="ORF">FHR23_002915</name>
</gene>
<dbReference type="EMBL" id="JACIJI010000007">
    <property type="protein sequence ID" value="MBB5719956.1"/>
    <property type="molecule type" value="Genomic_DNA"/>
</dbReference>
<evidence type="ECO:0000313" key="2">
    <source>
        <dbReference type="Proteomes" id="UP000554342"/>
    </source>
</evidence>
<evidence type="ECO:0000313" key="1">
    <source>
        <dbReference type="EMBL" id="MBB5719956.1"/>
    </source>
</evidence>
<dbReference type="AlphaFoldDB" id="A0A840Z2M4"/>
<dbReference type="Proteomes" id="UP000554342">
    <property type="component" value="Unassembled WGS sequence"/>
</dbReference>
<protein>
    <submittedName>
        <fullName evidence="1">Uncharacterized protein</fullName>
    </submittedName>
</protein>